<keyword evidence="3" id="KW-0378">Hydrolase</keyword>
<dbReference type="Gene3D" id="3.40.50.1820">
    <property type="entry name" value="alpha/beta hydrolase"/>
    <property type="match status" value="1"/>
</dbReference>
<dbReference type="SUPFAM" id="SSF53474">
    <property type="entry name" value="alpha/beta-Hydrolases"/>
    <property type="match status" value="1"/>
</dbReference>
<proteinExistence type="predicted"/>
<name>A0A494VYR4_9SPHN</name>
<dbReference type="PANTHER" id="PTHR37017">
    <property type="entry name" value="AB HYDROLASE-1 DOMAIN-CONTAINING PROTEIN-RELATED"/>
    <property type="match status" value="1"/>
</dbReference>
<organism evidence="3 4">
    <name type="scientific">Sphingobium amiense</name>
    <dbReference type="NCBI Taxonomy" id="135719"/>
    <lineage>
        <taxon>Bacteria</taxon>
        <taxon>Pseudomonadati</taxon>
        <taxon>Pseudomonadota</taxon>
        <taxon>Alphaproteobacteria</taxon>
        <taxon>Sphingomonadales</taxon>
        <taxon>Sphingomonadaceae</taxon>
        <taxon>Sphingobium</taxon>
    </lineage>
</organism>
<evidence type="ECO:0000256" key="1">
    <source>
        <dbReference type="SAM" id="SignalP"/>
    </source>
</evidence>
<dbReference type="InterPro" id="IPR029058">
    <property type="entry name" value="AB_hydrolase_fold"/>
</dbReference>
<dbReference type="RefSeq" id="WP_066697737.1">
    <property type="nucleotide sequence ID" value="NZ_AP018664.1"/>
</dbReference>
<feature type="signal peptide" evidence="1">
    <location>
        <begin position="1"/>
        <end position="22"/>
    </location>
</feature>
<dbReference type="InterPro" id="IPR052897">
    <property type="entry name" value="Sec-Metab_Biosynth_Hydrolase"/>
</dbReference>
<feature type="domain" description="AB hydrolase-1" evidence="2">
    <location>
        <begin position="30"/>
        <end position="250"/>
    </location>
</feature>
<sequence length="265" mass="27576">MKSLLTIAAMALAATSATPALAKSNDKPTIVLVHGAWETAGVWAEVESGLEKDGYKVKTVNLPGREGNPMPAGEVTLDAYQKAVAQVIAGETKPVILVGHSFGGFVISAEGEAEPEKIKTLVYVAAYLPLDGQSLLGLATTDAGSKAGEALIIDKDKGIAGIKYEARAGLFANGAPAPVGDAVAKGIVDEPLPPLTMPVHLTADRFGKVDKVYIHTLRDQVVSPPFQAQMVAATPVRSELSIDTGHIPFIVNPPGLVKLIEDAAK</sequence>
<dbReference type="AlphaFoldDB" id="A0A494VYR4"/>
<reference evidence="3 4" key="1">
    <citation type="submission" date="2018-05" db="EMBL/GenBank/DDBJ databases">
        <title>Complete Genome Sequence of the Nonylphenol-Degrading Bacterium Sphingobium amiense DSM 16289T.</title>
        <authorList>
            <person name="Ootsuka M."/>
            <person name="Nishizawa T."/>
            <person name="Ohta H."/>
        </authorList>
    </citation>
    <scope>NUCLEOTIDE SEQUENCE [LARGE SCALE GENOMIC DNA]</scope>
    <source>
        <strain evidence="3 4">DSM 16289</strain>
    </source>
</reference>
<dbReference type="Proteomes" id="UP000279959">
    <property type="component" value="Chromosome"/>
</dbReference>
<evidence type="ECO:0000313" key="4">
    <source>
        <dbReference type="Proteomes" id="UP000279959"/>
    </source>
</evidence>
<dbReference type="PANTHER" id="PTHR37017:SF11">
    <property type="entry name" value="ESTERASE_LIPASE_THIOESTERASE DOMAIN-CONTAINING PROTEIN"/>
    <property type="match status" value="1"/>
</dbReference>
<keyword evidence="4" id="KW-1185">Reference proteome</keyword>
<keyword evidence="1" id="KW-0732">Signal</keyword>
<evidence type="ECO:0000259" key="2">
    <source>
        <dbReference type="Pfam" id="PF12697"/>
    </source>
</evidence>
<gene>
    <name evidence="3" type="ORF">SAMIE_1005220</name>
</gene>
<feature type="chain" id="PRO_5019721466" evidence="1">
    <location>
        <begin position="23"/>
        <end position="265"/>
    </location>
</feature>
<dbReference type="KEGG" id="sami:SAMIE_1005220"/>
<evidence type="ECO:0000313" key="3">
    <source>
        <dbReference type="EMBL" id="BBD97021.1"/>
    </source>
</evidence>
<dbReference type="EMBL" id="AP018664">
    <property type="protein sequence ID" value="BBD97021.1"/>
    <property type="molecule type" value="Genomic_DNA"/>
</dbReference>
<dbReference type="InterPro" id="IPR000073">
    <property type="entry name" value="AB_hydrolase_1"/>
</dbReference>
<protein>
    <submittedName>
        <fullName evidence="3">Alpha/beta hydrolase</fullName>
    </submittedName>
</protein>
<dbReference type="GO" id="GO:0016787">
    <property type="term" value="F:hydrolase activity"/>
    <property type="evidence" value="ECO:0007669"/>
    <property type="project" value="UniProtKB-KW"/>
</dbReference>
<dbReference type="Pfam" id="PF12697">
    <property type="entry name" value="Abhydrolase_6"/>
    <property type="match status" value="1"/>
</dbReference>
<accession>A0A494VYR4</accession>